<dbReference type="PANTHER" id="PTHR39456">
    <property type="entry name" value="METAL-DEPENDENT HYDROLASE"/>
    <property type="match status" value="1"/>
</dbReference>
<organism evidence="2 3">
    <name type="scientific">Litoribrevibacter euphylliae</name>
    <dbReference type="NCBI Taxonomy" id="1834034"/>
    <lineage>
        <taxon>Bacteria</taxon>
        <taxon>Pseudomonadati</taxon>
        <taxon>Pseudomonadota</taxon>
        <taxon>Gammaproteobacteria</taxon>
        <taxon>Oceanospirillales</taxon>
        <taxon>Oceanospirillaceae</taxon>
        <taxon>Litoribrevibacter</taxon>
    </lineage>
</organism>
<name>A0ABV7HK57_9GAMM</name>
<keyword evidence="1" id="KW-0812">Transmembrane</keyword>
<evidence type="ECO:0000313" key="3">
    <source>
        <dbReference type="Proteomes" id="UP001595476"/>
    </source>
</evidence>
<dbReference type="EMBL" id="JBHRSZ010000007">
    <property type="protein sequence ID" value="MFC3153008.1"/>
    <property type="molecule type" value="Genomic_DNA"/>
</dbReference>
<keyword evidence="1" id="KW-1133">Transmembrane helix</keyword>
<dbReference type="GO" id="GO:0016787">
    <property type="term" value="F:hydrolase activity"/>
    <property type="evidence" value="ECO:0007669"/>
    <property type="project" value="UniProtKB-KW"/>
</dbReference>
<protein>
    <submittedName>
        <fullName evidence="2">Metal-dependent hydrolase</fullName>
    </submittedName>
</protein>
<dbReference type="RefSeq" id="WP_386722929.1">
    <property type="nucleotide sequence ID" value="NZ_JBHRSZ010000007.1"/>
</dbReference>
<reference evidence="3" key="1">
    <citation type="journal article" date="2019" name="Int. J. Syst. Evol. Microbiol.">
        <title>The Global Catalogue of Microorganisms (GCM) 10K type strain sequencing project: providing services to taxonomists for standard genome sequencing and annotation.</title>
        <authorList>
            <consortium name="The Broad Institute Genomics Platform"/>
            <consortium name="The Broad Institute Genome Sequencing Center for Infectious Disease"/>
            <person name="Wu L."/>
            <person name="Ma J."/>
        </authorList>
    </citation>
    <scope>NUCLEOTIDE SEQUENCE [LARGE SCALE GENOMIC DNA]</scope>
    <source>
        <strain evidence="3">KCTC 52438</strain>
    </source>
</reference>
<keyword evidence="1" id="KW-0472">Membrane</keyword>
<accession>A0ABV7HK57</accession>
<evidence type="ECO:0000313" key="2">
    <source>
        <dbReference type="EMBL" id="MFC3153008.1"/>
    </source>
</evidence>
<dbReference type="PANTHER" id="PTHR39456:SF1">
    <property type="entry name" value="METAL-DEPENDENT HYDROLASE"/>
    <property type="match status" value="1"/>
</dbReference>
<gene>
    <name evidence="2" type="ORF">ACFOEK_18350</name>
</gene>
<keyword evidence="3" id="KW-1185">Reference proteome</keyword>
<sequence>MTIPAKQDTSSSLANIEITVRKPEFDFSDTPEQWLASIEASHFMHAIAVMVPVTEKLVIERLRATTDKISNPHLKVEITQVIKQEGIHARYHRAINTHLVGHGFIEIPLFERIQTALFKRLESVMPTSFVESIPAAMEHFTANISKAVLTDQAFWFGDKQTTDAARFLKWHAFEELEHQAVCFDLYKDLKHSSILFSLSLMLFWMPLSALSTYSIHTYFLVKSKKLKSISAWKKHLRFIRKTCPIFLSGAWKYSKKDYSPWTPNDKQLHQREGV</sequence>
<evidence type="ECO:0000256" key="1">
    <source>
        <dbReference type="SAM" id="Phobius"/>
    </source>
</evidence>
<feature type="transmembrane region" description="Helical" evidence="1">
    <location>
        <begin position="194"/>
        <end position="221"/>
    </location>
</feature>
<dbReference type="Proteomes" id="UP001595476">
    <property type="component" value="Unassembled WGS sequence"/>
</dbReference>
<dbReference type="Pfam" id="PF10118">
    <property type="entry name" value="Metal_hydrol"/>
    <property type="match status" value="1"/>
</dbReference>
<proteinExistence type="predicted"/>
<dbReference type="InterPro" id="IPR016516">
    <property type="entry name" value="UCP07580"/>
</dbReference>
<comment type="caution">
    <text evidence="2">The sequence shown here is derived from an EMBL/GenBank/DDBJ whole genome shotgun (WGS) entry which is preliminary data.</text>
</comment>
<keyword evidence="2" id="KW-0378">Hydrolase</keyword>